<dbReference type="RefSeq" id="WP_353437999.1">
    <property type="nucleotide sequence ID" value="NZ_CP099959.1"/>
</dbReference>
<evidence type="ECO:0000313" key="2">
    <source>
        <dbReference type="EMBL" id="XCC56994.1"/>
    </source>
</evidence>
<evidence type="ECO:0000256" key="1">
    <source>
        <dbReference type="SAM" id="SignalP"/>
    </source>
</evidence>
<feature type="signal peptide" evidence="1">
    <location>
        <begin position="1"/>
        <end position="18"/>
    </location>
</feature>
<organism evidence="2">
    <name type="scientific">Polynucleobacter sp. UK-FUSCHL-C3</name>
    <dbReference type="NCBI Taxonomy" id="2955208"/>
    <lineage>
        <taxon>Bacteria</taxon>
        <taxon>Pseudomonadati</taxon>
        <taxon>Pseudomonadota</taxon>
        <taxon>Betaproteobacteria</taxon>
        <taxon>Burkholderiales</taxon>
        <taxon>Burkholderiaceae</taxon>
        <taxon>Polynucleobacter</taxon>
    </lineage>
</organism>
<name>A0AAU8A028_9BURK</name>
<reference evidence="2" key="1">
    <citation type="submission" date="2022-06" db="EMBL/GenBank/DDBJ databases">
        <title>New Polynucleobacter species.</title>
        <authorList>
            <person name="Hahn M.W."/>
        </authorList>
    </citation>
    <scope>NUCLEOTIDE SEQUENCE</scope>
    <source>
        <strain evidence="2">UK-FUSCHL-C3</strain>
    </source>
</reference>
<gene>
    <name evidence="2" type="ORF">NKE59_05690</name>
</gene>
<proteinExistence type="predicted"/>
<sequence length="167" mass="18585">MRYLLIPIALILSPMVMAQQKHGHAHEHGKGNLEITLDKSRMVGKLKIPLEALVGFERLPKTEVENNAINDLNQKLANPATFFVMNKEAECSPKVLENTIVRDTAGKHADLHYLFDLNCSKPANLKQMSITLFASYKRLKEIKVESVGPAGQKSTTAKPQSNIILLN</sequence>
<protein>
    <submittedName>
        <fullName evidence="2">DUF2796 domain-containing protein</fullName>
    </submittedName>
</protein>
<dbReference type="EMBL" id="CP099959">
    <property type="protein sequence ID" value="XCC56994.1"/>
    <property type="molecule type" value="Genomic_DNA"/>
</dbReference>
<dbReference type="Pfam" id="PF10986">
    <property type="entry name" value="ZrgA"/>
    <property type="match status" value="1"/>
</dbReference>
<dbReference type="InterPro" id="IPR021253">
    <property type="entry name" value="ZrgA-like"/>
</dbReference>
<keyword evidence="1" id="KW-0732">Signal</keyword>
<dbReference type="AlphaFoldDB" id="A0AAU8A028"/>
<feature type="chain" id="PRO_5043582894" evidence="1">
    <location>
        <begin position="19"/>
        <end position="167"/>
    </location>
</feature>
<accession>A0AAU8A028</accession>